<dbReference type="AlphaFoldDB" id="A0A381R929"/>
<name>A0A381R929_9ZZZZ</name>
<evidence type="ECO:0000259" key="4">
    <source>
        <dbReference type="Pfam" id="PF25954"/>
    </source>
</evidence>
<organism evidence="5">
    <name type="scientific">marine metagenome</name>
    <dbReference type="NCBI Taxonomy" id="408172"/>
    <lineage>
        <taxon>unclassified sequences</taxon>
        <taxon>metagenomes</taxon>
        <taxon>ecological metagenomes</taxon>
    </lineage>
</organism>
<dbReference type="SUPFAM" id="SSF111369">
    <property type="entry name" value="HlyD-like secretion proteins"/>
    <property type="match status" value="2"/>
</dbReference>
<dbReference type="Gene3D" id="2.40.50.100">
    <property type="match status" value="1"/>
</dbReference>
<dbReference type="GO" id="GO:0030313">
    <property type="term" value="C:cell envelope"/>
    <property type="evidence" value="ECO:0007669"/>
    <property type="project" value="UniProtKB-SubCell"/>
</dbReference>
<dbReference type="Gene3D" id="1.10.287.470">
    <property type="entry name" value="Helix hairpin bin"/>
    <property type="match status" value="1"/>
</dbReference>
<feature type="coiled-coil region" evidence="3">
    <location>
        <begin position="83"/>
        <end position="145"/>
    </location>
</feature>
<dbReference type="PANTHER" id="PTHR32347">
    <property type="entry name" value="EFFLUX SYSTEM COMPONENT YKNX-RELATED"/>
    <property type="match status" value="1"/>
</dbReference>
<evidence type="ECO:0000256" key="2">
    <source>
        <dbReference type="ARBA" id="ARBA00023054"/>
    </source>
</evidence>
<keyword evidence="2 3" id="KW-0175">Coiled coil</keyword>
<gene>
    <name evidence="5" type="ORF">METZ01_LOCUS41055</name>
</gene>
<dbReference type="Gene3D" id="2.40.30.170">
    <property type="match status" value="1"/>
</dbReference>
<comment type="subcellular location">
    <subcellularLocation>
        <location evidence="1">Cell envelope</location>
    </subcellularLocation>
</comment>
<sequence>VFNQLKYSKIFFGILLFLPLNGITATQAVEMSSVYKIPISLSGPINPAKILKVQASGGGRVEVLHVKENQHVSKDQLLLTLNNDTQKRQLKQAEIQIKLAESQLKQAESQIKLAETQIEVSSNNVKDQEANLKDIKRRLKDEETLFEQGSSTRSQMDVLQLQYSRGEIALKNAILGLENANLGLENANLGLENANLGLERSKHDAELREDALEDTLIKAKIGGIITAKSFEEGEVISGGAVLFQIIDIKQVEIEVQMAEEDLPMISVGQAVLFTTPSYRDVEFTGKIERISWTADPETGRFPLYVIATNPGLKLRAGMSAKVYLLKKK</sequence>
<dbReference type="InterPro" id="IPR058792">
    <property type="entry name" value="Beta-barrel_RND_2"/>
</dbReference>
<feature type="domain" description="CusB-like beta-barrel" evidence="4">
    <location>
        <begin position="253"/>
        <end position="325"/>
    </location>
</feature>
<evidence type="ECO:0000313" key="5">
    <source>
        <dbReference type="EMBL" id="SUZ88201.1"/>
    </source>
</evidence>
<accession>A0A381R929</accession>
<dbReference type="InterPro" id="IPR050465">
    <property type="entry name" value="UPF0194_transport"/>
</dbReference>
<feature type="non-terminal residue" evidence="5">
    <location>
        <position position="1"/>
    </location>
</feature>
<protein>
    <recommendedName>
        <fullName evidence="4">CusB-like beta-barrel domain-containing protein</fullName>
    </recommendedName>
</protein>
<proteinExistence type="predicted"/>
<dbReference type="PANTHER" id="PTHR32347:SF14">
    <property type="entry name" value="EFFLUX SYSTEM COMPONENT YKNX-RELATED"/>
    <property type="match status" value="1"/>
</dbReference>
<dbReference type="EMBL" id="UINC01001760">
    <property type="protein sequence ID" value="SUZ88201.1"/>
    <property type="molecule type" value="Genomic_DNA"/>
</dbReference>
<reference evidence="5" key="1">
    <citation type="submission" date="2018-05" db="EMBL/GenBank/DDBJ databases">
        <authorList>
            <person name="Lanie J.A."/>
            <person name="Ng W.-L."/>
            <person name="Kazmierczak K.M."/>
            <person name="Andrzejewski T.M."/>
            <person name="Davidsen T.M."/>
            <person name="Wayne K.J."/>
            <person name="Tettelin H."/>
            <person name="Glass J.I."/>
            <person name="Rusch D."/>
            <person name="Podicherti R."/>
            <person name="Tsui H.-C.T."/>
            <person name="Winkler M.E."/>
        </authorList>
    </citation>
    <scope>NUCLEOTIDE SEQUENCE</scope>
</reference>
<evidence type="ECO:0000256" key="3">
    <source>
        <dbReference type="SAM" id="Coils"/>
    </source>
</evidence>
<dbReference type="Pfam" id="PF25954">
    <property type="entry name" value="Beta-barrel_RND_2"/>
    <property type="match status" value="1"/>
</dbReference>
<evidence type="ECO:0000256" key="1">
    <source>
        <dbReference type="ARBA" id="ARBA00004196"/>
    </source>
</evidence>